<comment type="caution">
    <text evidence="8">The sequence shown here is derived from an EMBL/GenBank/DDBJ whole genome shotgun (WGS) entry which is preliminary data.</text>
</comment>
<gene>
    <name evidence="8" type="ORF">FYJ69_10600</name>
</gene>
<feature type="region of interest" description="Disordered" evidence="5">
    <location>
        <begin position="1"/>
        <end position="136"/>
    </location>
</feature>
<evidence type="ECO:0000256" key="5">
    <source>
        <dbReference type="SAM" id="MobiDB-lite"/>
    </source>
</evidence>
<evidence type="ECO:0000313" key="9">
    <source>
        <dbReference type="Proteomes" id="UP000434342"/>
    </source>
</evidence>
<dbReference type="Gene3D" id="1.10.530.10">
    <property type="match status" value="1"/>
</dbReference>
<dbReference type="SUPFAM" id="SSF54001">
    <property type="entry name" value="Cysteine proteinases"/>
    <property type="match status" value="1"/>
</dbReference>
<evidence type="ECO:0000259" key="7">
    <source>
        <dbReference type="PROSITE" id="PS51935"/>
    </source>
</evidence>
<dbReference type="SMART" id="SM00047">
    <property type="entry name" value="LYZ2"/>
    <property type="match status" value="1"/>
</dbReference>
<evidence type="ECO:0000313" key="8">
    <source>
        <dbReference type="EMBL" id="MST61324.1"/>
    </source>
</evidence>
<dbReference type="Pfam" id="PF01832">
    <property type="entry name" value="Glucosaminidase"/>
    <property type="match status" value="1"/>
</dbReference>
<dbReference type="GO" id="GO:0006508">
    <property type="term" value="P:proteolysis"/>
    <property type="evidence" value="ECO:0007669"/>
    <property type="project" value="UniProtKB-KW"/>
</dbReference>
<reference evidence="8 9" key="1">
    <citation type="submission" date="2019-08" db="EMBL/GenBank/DDBJ databases">
        <title>In-depth cultivation of the pig gut microbiome towards novel bacterial diversity and tailored functional studies.</title>
        <authorList>
            <person name="Wylensek D."/>
            <person name="Hitch T.C.A."/>
            <person name="Clavel T."/>
        </authorList>
    </citation>
    <scope>NUCLEOTIDE SEQUENCE [LARGE SCALE GENOMIC DNA]</scope>
    <source>
        <strain evidence="8 9">WB01_CNA04</strain>
    </source>
</reference>
<feature type="compositionally biased region" description="Low complexity" evidence="5">
    <location>
        <begin position="123"/>
        <end position="136"/>
    </location>
</feature>
<dbReference type="PANTHER" id="PTHR47359">
    <property type="entry name" value="PEPTIDOGLYCAN DL-ENDOPEPTIDASE CWLO"/>
    <property type="match status" value="1"/>
</dbReference>
<dbReference type="PROSITE" id="PS51935">
    <property type="entry name" value="NLPC_P60"/>
    <property type="match status" value="1"/>
</dbReference>
<keyword evidence="3 8" id="KW-0378">Hydrolase</keyword>
<dbReference type="AlphaFoldDB" id="A0A6N7XD34"/>
<dbReference type="GO" id="GO:0004040">
    <property type="term" value="F:amidase activity"/>
    <property type="evidence" value="ECO:0007669"/>
    <property type="project" value="InterPro"/>
</dbReference>
<dbReference type="EMBL" id="VUND01000004">
    <property type="protein sequence ID" value="MST61324.1"/>
    <property type="molecule type" value="Genomic_DNA"/>
</dbReference>
<name>A0A6N7XD34_9ACTN</name>
<dbReference type="InterPro" id="IPR002901">
    <property type="entry name" value="MGlyc_endo_b_GlcNAc-like_dom"/>
</dbReference>
<evidence type="ECO:0000256" key="2">
    <source>
        <dbReference type="ARBA" id="ARBA00022670"/>
    </source>
</evidence>
<sequence>MASRPMLARARRTSLATGKRGVRAAGSGGEGCQGRPPAPSGPLEGADPPTAATMVQCCARETTEGEAAPRTVASASEAPRRHGARSRLSVLDGRAASRPGSPRTRRAARRGGRVRSDAPTRMAAQGTAAGTTPAPSDRAAAYAAGAPAAVPVVGILAGAVVAVLVAATLSQAIGSLFGFWDNEASRRASVEGLPPCVTYSMVLTALECQEEYGHPAGCTLAQIIVESGAGDHLSGLATRDNNLFGIKWASSFASCPEVAGKESWQTREEYGGSTVTVVDAFTRFRSFEDCIRFRSRVLLQAERYAGNEKIRRAIEGRDSDLMAEGLKDAGYATSSSYVDSLKAAMDAYSLRRFDSMSADELREAGSAGAASGKGATIVAAAQSQLGTPYVWGGSTPYKALDCSGLTQWCYAQAGIRIPHQSEAQMRAGTRVPLSQAEPGDILWRPGHVAIYVGGDSYIHAPQPGDHVRVGTGIGRFTCAVRF</sequence>
<accession>A0A6N7XD34</accession>
<feature type="transmembrane region" description="Helical" evidence="6">
    <location>
        <begin position="148"/>
        <end position="169"/>
    </location>
</feature>
<proteinExistence type="inferred from homology"/>
<keyword evidence="6" id="KW-0812">Transmembrane</keyword>
<comment type="similarity">
    <text evidence="1">Belongs to the peptidase C40 family.</text>
</comment>
<protein>
    <submittedName>
        <fullName evidence="8">Hydrolase Nlp/P60</fullName>
    </submittedName>
</protein>
<evidence type="ECO:0000256" key="3">
    <source>
        <dbReference type="ARBA" id="ARBA00022801"/>
    </source>
</evidence>
<dbReference type="InterPro" id="IPR038765">
    <property type="entry name" value="Papain-like_cys_pep_sf"/>
</dbReference>
<keyword evidence="6" id="KW-1133">Transmembrane helix</keyword>
<evidence type="ECO:0000256" key="1">
    <source>
        <dbReference type="ARBA" id="ARBA00007074"/>
    </source>
</evidence>
<dbReference type="InterPro" id="IPR051794">
    <property type="entry name" value="PG_Endopeptidase_C40"/>
</dbReference>
<organism evidence="8 9">
    <name type="scientific">Parafannyhessea umbonata</name>
    <dbReference type="NCBI Taxonomy" id="604330"/>
    <lineage>
        <taxon>Bacteria</taxon>
        <taxon>Bacillati</taxon>
        <taxon>Actinomycetota</taxon>
        <taxon>Coriobacteriia</taxon>
        <taxon>Coriobacteriales</taxon>
        <taxon>Atopobiaceae</taxon>
        <taxon>Parafannyhessea</taxon>
    </lineage>
</organism>
<feature type="compositionally biased region" description="Basic residues" evidence="5">
    <location>
        <begin position="103"/>
        <end position="113"/>
    </location>
</feature>
<evidence type="ECO:0000256" key="4">
    <source>
        <dbReference type="ARBA" id="ARBA00022807"/>
    </source>
</evidence>
<dbReference type="Gene3D" id="3.90.1720.10">
    <property type="entry name" value="endopeptidase domain like (from Nostoc punctiforme)"/>
    <property type="match status" value="1"/>
</dbReference>
<dbReference type="InterPro" id="IPR000064">
    <property type="entry name" value="NLP_P60_dom"/>
</dbReference>
<evidence type="ECO:0000256" key="6">
    <source>
        <dbReference type="SAM" id="Phobius"/>
    </source>
</evidence>
<feature type="domain" description="NlpC/P60" evidence="7">
    <location>
        <begin position="371"/>
        <end position="482"/>
    </location>
</feature>
<keyword evidence="6" id="KW-0472">Membrane</keyword>
<dbReference type="GO" id="GO:0008234">
    <property type="term" value="F:cysteine-type peptidase activity"/>
    <property type="evidence" value="ECO:0007669"/>
    <property type="project" value="UniProtKB-KW"/>
</dbReference>
<dbReference type="Proteomes" id="UP000434342">
    <property type="component" value="Unassembled WGS sequence"/>
</dbReference>
<dbReference type="Pfam" id="PF00877">
    <property type="entry name" value="NLPC_P60"/>
    <property type="match status" value="1"/>
</dbReference>
<dbReference type="PANTHER" id="PTHR47359:SF3">
    <property type="entry name" value="NLP_P60 DOMAIN-CONTAINING PROTEIN-RELATED"/>
    <property type="match status" value="1"/>
</dbReference>
<keyword evidence="2" id="KW-0645">Protease</keyword>
<keyword evidence="4" id="KW-0788">Thiol protease</keyword>